<dbReference type="Gene3D" id="3.20.20.80">
    <property type="entry name" value="Glycosidases"/>
    <property type="match status" value="1"/>
</dbReference>
<organism evidence="2 3">
    <name type="scientific">Microbacterium saccharophilum</name>
    <dbReference type="NCBI Taxonomy" id="1213358"/>
    <lineage>
        <taxon>Bacteria</taxon>
        <taxon>Bacillati</taxon>
        <taxon>Actinomycetota</taxon>
        <taxon>Actinomycetes</taxon>
        <taxon>Micrococcales</taxon>
        <taxon>Microbacteriaceae</taxon>
        <taxon>Microbacterium</taxon>
    </lineage>
</organism>
<protein>
    <recommendedName>
        <fullName evidence="4">Dextranase</fullName>
    </recommendedName>
</protein>
<dbReference type="AlphaFoldDB" id="A0A5C8IB35"/>
<evidence type="ECO:0000313" key="3">
    <source>
        <dbReference type="Proteomes" id="UP000321949"/>
    </source>
</evidence>
<dbReference type="Proteomes" id="UP000321949">
    <property type="component" value="Unassembled WGS sequence"/>
</dbReference>
<proteinExistence type="predicted"/>
<comment type="caution">
    <text evidence="2">The sequence shown here is derived from an EMBL/GenBank/DDBJ whole genome shotgun (WGS) entry which is preliminary data.</text>
</comment>
<evidence type="ECO:0000313" key="2">
    <source>
        <dbReference type="EMBL" id="TXK15494.1"/>
    </source>
</evidence>
<dbReference type="EMBL" id="VRSX01000001">
    <property type="protein sequence ID" value="TXK15494.1"/>
    <property type="molecule type" value="Genomic_DNA"/>
</dbReference>
<dbReference type="Gene3D" id="2.60.40.1180">
    <property type="entry name" value="Golgi alpha-mannosidase II"/>
    <property type="match status" value="1"/>
</dbReference>
<dbReference type="RefSeq" id="WP_147049665.1">
    <property type="nucleotide sequence ID" value="NZ_BKAH01000002.1"/>
</dbReference>
<dbReference type="InterPro" id="IPR025092">
    <property type="entry name" value="Glyco_hydro_66"/>
</dbReference>
<dbReference type="SUPFAM" id="SSF51445">
    <property type="entry name" value="(Trans)glycosidases"/>
    <property type="match status" value="1"/>
</dbReference>
<keyword evidence="3" id="KW-1185">Reference proteome</keyword>
<dbReference type="Pfam" id="PF13199">
    <property type="entry name" value="Glyco_hydro_66"/>
    <property type="match status" value="1"/>
</dbReference>
<name>A0A5C8IB35_9MICO</name>
<accession>A0A5C8IB35</accession>
<gene>
    <name evidence="2" type="ORF">FVP74_03660</name>
</gene>
<evidence type="ECO:0008006" key="4">
    <source>
        <dbReference type="Google" id="ProtNLM"/>
    </source>
</evidence>
<evidence type="ECO:0000256" key="1">
    <source>
        <dbReference type="ARBA" id="ARBA00022729"/>
    </source>
</evidence>
<dbReference type="OrthoDB" id="5381276at2"/>
<sequence length="530" mass="57889">MTDLTLLPARASFAPGENLHVEIRGAAPVDGSLSVWRLGELVHRQPVRPGALQTLPDLSPGCYGVDLEHAGGVVRTAIEITDDARARLRYGFVASYAPGKDVHAVADLARRLHLNGIQFYDWAYRHADLLGGGEQYDDALGQPITLETVRALVDALRAAGAASYGYAAVYAVGPEEWPRWQQHALLRPDGEPYALGDFLFILDPASPPWLAHFAQDLRASVEQVGFDGFHLDQYGYPKHAATPDGTAIDVAESFHRMIDVVRDNLPDARLIFNNVNDFPTWDSASAPQDAVYIEPWKPVLTLGALAAVATRARAVAGDKPVVLAAYQHVYDQAPADASDRATAFTMATLLSHGATQLLAGEHGRLLVDPYYVRNHEAEPRTLEFLTRWSDFALEHDALLLDPQIVDVTASYVGDYNDDLDVAYADVAVAETAVAGAVWRRVTRADDGLVVHLINLAGQEDTSWDAPRNEPAATGDGELRFRHIRGRMPRVRVADPDAGGRLSDLEVRLEENHAVAVLPPVHIWQVVHVAL</sequence>
<dbReference type="InterPro" id="IPR017853">
    <property type="entry name" value="GH"/>
</dbReference>
<dbReference type="InterPro" id="IPR013780">
    <property type="entry name" value="Glyco_hydro_b"/>
</dbReference>
<keyword evidence="1" id="KW-0732">Signal</keyword>
<reference evidence="2 3" key="1">
    <citation type="submission" date="2019-08" db="EMBL/GenBank/DDBJ databases">
        <authorList>
            <person name="Dong K."/>
        </authorList>
    </citation>
    <scope>NUCLEOTIDE SEQUENCE [LARGE SCALE GENOMIC DNA]</scope>
    <source>
        <strain evidence="2 3">K-1</strain>
    </source>
</reference>